<dbReference type="HOGENOM" id="CLU_2578112_0_0_1"/>
<protein>
    <recommendedName>
        <fullName evidence="1">PABC domain-containing protein</fullName>
    </recommendedName>
</protein>
<feature type="domain" description="PABC" evidence="1">
    <location>
        <begin position="1"/>
        <end position="55"/>
    </location>
</feature>
<dbReference type="AlphaFoldDB" id="B8B456"/>
<dbReference type="SUPFAM" id="SSF63570">
    <property type="entry name" value="PABC (PABP) domain"/>
    <property type="match status" value="1"/>
</dbReference>
<reference evidence="2 3" key="1">
    <citation type="journal article" date="2005" name="PLoS Biol.">
        <title>The genomes of Oryza sativa: a history of duplications.</title>
        <authorList>
            <person name="Yu J."/>
            <person name="Wang J."/>
            <person name="Lin W."/>
            <person name="Li S."/>
            <person name="Li H."/>
            <person name="Zhou J."/>
            <person name="Ni P."/>
            <person name="Dong W."/>
            <person name="Hu S."/>
            <person name="Zeng C."/>
            <person name="Zhang J."/>
            <person name="Zhang Y."/>
            <person name="Li R."/>
            <person name="Xu Z."/>
            <person name="Li S."/>
            <person name="Li X."/>
            <person name="Zheng H."/>
            <person name="Cong L."/>
            <person name="Lin L."/>
            <person name="Yin J."/>
            <person name="Geng J."/>
            <person name="Li G."/>
            <person name="Shi J."/>
            <person name="Liu J."/>
            <person name="Lv H."/>
            <person name="Li J."/>
            <person name="Wang J."/>
            <person name="Deng Y."/>
            <person name="Ran L."/>
            <person name="Shi X."/>
            <person name="Wang X."/>
            <person name="Wu Q."/>
            <person name="Li C."/>
            <person name="Ren X."/>
            <person name="Wang J."/>
            <person name="Wang X."/>
            <person name="Li D."/>
            <person name="Liu D."/>
            <person name="Zhang X."/>
            <person name="Ji Z."/>
            <person name="Zhao W."/>
            <person name="Sun Y."/>
            <person name="Zhang Z."/>
            <person name="Bao J."/>
            <person name="Han Y."/>
            <person name="Dong L."/>
            <person name="Ji J."/>
            <person name="Chen P."/>
            <person name="Wu S."/>
            <person name="Liu J."/>
            <person name="Xiao Y."/>
            <person name="Bu D."/>
            <person name="Tan J."/>
            <person name="Yang L."/>
            <person name="Ye C."/>
            <person name="Zhang J."/>
            <person name="Xu J."/>
            <person name="Zhou Y."/>
            <person name="Yu Y."/>
            <person name="Zhang B."/>
            <person name="Zhuang S."/>
            <person name="Wei H."/>
            <person name="Liu B."/>
            <person name="Lei M."/>
            <person name="Yu H."/>
            <person name="Li Y."/>
            <person name="Xu H."/>
            <person name="Wei S."/>
            <person name="He X."/>
            <person name="Fang L."/>
            <person name="Zhang Z."/>
            <person name="Zhang Y."/>
            <person name="Huang X."/>
            <person name="Su Z."/>
            <person name="Tong W."/>
            <person name="Li J."/>
            <person name="Tong Z."/>
            <person name="Li S."/>
            <person name="Ye J."/>
            <person name="Wang L."/>
            <person name="Fang L."/>
            <person name="Lei T."/>
            <person name="Chen C."/>
            <person name="Chen H."/>
            <person name="Xu Z."/>
            <person name="Li H."/>
            <person name="Huang H."/>
            <person name="Zhang F."/>
            <person name="Xu H."/>
            <person name="Li N."/>
            <person name="Zhao C."/>
            <person name="Li S."/>
            <person name="Dong L."/>
            <person name="Huang Y."/>
            <person name="Li L."/>
            <person name="Xi Y."/>
            <person name="Qi Q."/>
            <person name="Li W."/>
            <person name="Zhang B."/>
            <person name="Hu W."/>
            <person name="Zhang Y."/>
            <person name="Tian X."/>
            <person name="Jiao Y."/>
            <person name="Liang X."/>
            <person name="Jin J."/>
            <person name="Gao L."/>
            <person name="Zheng W."/>
            <person name="Hao B."/>
            <person name="Liu S."/>
            <person name="Wang W."/>
            <person name="Yuan L."/>
            <person name="Cao M."/>
            <person name="McDermott J."/>
            <person name="Samudrala R."/>
            <person name="Wang J."/>
            <person name="Wong G.K."/>
            <person name="Yang H."/>
        </authorList>
    </citation>
    <scope>NUCLEOTIDE SEQUENCE [LARGE SCALE GENOMIC DNA]</scope>
    <source>
        <strain evidence="3">cv. 93-11</strain>
    </source>
</reference>
<dbReference type="PROSITE" id="PS51309">
    <property type="entry name" value="PABC"/>
    <property type="match status" value="1"/>
</dbReference>
<accession>B8B456</accession>
<dbReference type="InterPro" id="IPR002004">
    <property type="entry name" value="PABP_HYD_C"/>
</dbReference>
<dbReference type="Proteomes" id="UP000007015">
    <property type="component" value="Chromosome 6"/>
</dbReference>
<organism evidence="2 3">
    <name type="scientific">Oryza sativa subsp. indica</name>
    <name type="common">Rice</name>
    <dbReference type="NCBI Taxonomy" id="39946"/>
    <lineage>
        <taxon>Eukaryota</taxon>
        <taxon>Viridiplantae</taxon>
        <taxon>Streptophyta</taxon>
        <taxon>Embryophyta</taxon>
        <taxon>Tracheophyta</taxon>
        <taxon>Spermatophyta</taxon>
        <taxon>Magnoliopsida</taxon>
        <taxon>Liliopsida</taxon>
        <taxon>Poales</taxon>
        <taxon>Poaceae</taxon>
        <taxon>BOP clade</taxon>
        <taxon>Oryzoideae</taxon>
        <taxon>Oryzeae</taxon>
        <taxon>Oryzinae</taxon>
        <taxon>Oryza</taxon>
        <taxon>Oryza sativa</taxon>
    </lineage>
</organism>
<proteinExistence type="predicted"/>
<name>B8B456_ORYSI</name>
<keyword evidence="3" id="KW-1185">Reference proteome</keyword>
<gene>
    <name evidence="2" type="ORF">OsI_23535</name>
</gene>
<dbReference type="Pfam" id="PF00658">
    <property type="entry name" value="MLLE"/>
    <property type="match status" value="1"/>
</dbReference>
<dbReference type="Gene3D" id="1.10.1900.10">
    <property type="entry name" value="c-terminal domain of poly(a) binding protein"/>
    <property type="match status" value="1"/>
</dbReference>
<evidence type="ECO:0000313" key="2">
    <source>
        <dbReference type="EMBL" id="EEC80892.1"/>
    </source>
</evidence>
<dbReference type="Gramene" id="BGIOSGA020959-TA">
    <property type="protein sequence ID" value="BGIOSGA020959-PA"/>
    <property type="gene ID" value="BGIOSGA020959"/>
</dbReference>
<evidence type="ECO:0000313" key="3">
    <source>
        <dbReference type="Proteomes" id="UP000007015"/>
    </source>
</evidence>
<dbReference type="STRING" id="39946.B8B456"/>
<dbReference type="SMART" id="SM00517">
    <property type="entry name" value="PolyA"/>
    <property type="match status" value="1"/>
</dbReference>
<dbReference type="InterPro" id="IPR036053">
    <property type="entry name" value="PABP-dom"/>
</dbReference>
<dbReference type="GO" id="GO:0003723">
    <property type="term" value="F:RNA binding"/>
    <property type="evidence" value="ECO:0007669"/>
    <property type="project" value="InterPro"/>
</dbReference>
<sequence>MLFPLVEQLVNEKAYKVTGMLLELDKTEVLNLVESPDTLRDKVAEAMKVLELEATATAAAAAAASGSGDGDAAAPSSSSAA</sequence>
<dbReference type="EMBL" id="CM000131">
    <property type="protein sequence ID" value="EEC80892.1"/>
    <property type="molecule type" value="Genomic_DNA"/>
</dbReference>
<evidence type="ECO:0000259" key="1">
    <source>
        <dbReference type="PROSITE" id="PS51309"/>
    </source>
</evidence>